<organism evidence="1">
    <name type="scientific">Hexamita inflata</name>
    <dbReference type="NCBI Taxonomy" id="28002"/>
    <lineage>
        <taxon>Eukaryota</taxon>
        <taxon>Metamonada</taxon>
        <taxon>Diplomonadida</taxon>
        <taxon>Hexamitidae</taxon>
        <taxon>Hexamitinae</taxon>
        <taxon>Hexamita</taxon>
    </lineage>
</organism>
<evidence type="ECO:0000313" key="1">
    <source>
        <dbReference type="EMBL" id="CAI9971487.1"/>
    </source>
</evidence>
<dbReference type="AlphaFoldDB" id="A0AA86V0I8"/>
<comment type="caution">
    <text evidence="1">The sequence shown here is derived from an EMBL/GenBank/DDBJ whole genome shotgun (WGS) entry which is preliminary data.</text>
</comment>
<accession>A0AA86V0I8</accession>
<dbReference type="EMBL" id="CAXDID020000034">
    <property type="protein sequence ID" value="CAL5996245.1"/>
    <property type="molecule type" value="Genomic_DNA"/>
</dbReference>
<sequence>MSMNDLDHLQWLYNNQNQTIHQYFQNQTLEEIEVKLSTLVFTSENDKNAIREQYTTNIITHAGKKYCFFNKQNGTCTRSCGQRSFTFKTFLLKKKCFSKIKYVVTDISKPMLLLHATSSKLFGKNQKFYLITFSGAHTKIVEDDIQEDIQCCKQNLIQKKTVSQQLQTANQQYFKDRLYMFYQPLW</sequence>
<proteinExistence type="predicted"/>
<gene>
    <name evidence="2" type="ORF">HINF_LOCUS14676</name>
    <name evidence="1" type="ORF">HINF_LOCUS59132</name>
</gene>
<keyword evidence="3" id="KW-1185">Reference proteome</keyword>
<protein>
    <submittedName>
        <fullName evidence="2">Hypothetical_protein</fullName>
    </submittedName>
</protein>
<dbReference type="Proteomes" id="UP001642409">
    <property type="component" value="Unassembled WGS sequence"/>
</dbReference>
<dbReference type="EMBL" id="CATOUU010001090">
    <property type="protein sequence ID" value="CAI9971487.1"/>
    <property type="molecule type" value="Genomic_DNA"/>
</dbReference>
<evidence type="ECO:0000313" key="3">
    <source>
        <dbReference type="Proteomes" id="UP001642409"/>
    </source>
</evidence>
<reference evidence="2 3" key="2">
    <citation type="submission" date="2024-07" db="EMBL/GenBank/DDBJ databases">
        <authorList>
            <person name="Akdeniz Z."/>
        </authorList>
    </citation>
    <scope>NUCLEOTIDE SEQUENCE [LARGE SCALE GENOMIC DNA]</scope>
</reference>
<evidence type="ECO:0000313" key="2">
    <source>
        <dbReference type="EMBL" id="CAL5996245.1"/>
    </source>
</evidence>
<reference evidence="1" key="1">
    <citation type="submission" date="2023-06" db="EMBL/GenBank/DDBJ databases">
        <authorList>
            <person name="Kurt Z."/>
        </authorList>
    </citation>
    <scope>NUCLEOTIDE SEQUENCE</scope>
</reference>
<name>A0AA86V0I8_9EUKA</name>